<keyword evidence="1" id="KW-0479">Metal-binding</keyword>
<evidence type="ECO:0000256" key="2">
    <source>
        <dbReference type="ARBA" id="ARBA00022771"/>
    </source>
</evidence>
<keyword evidence="3" id="KW-0862">Zinc</keyword>
<dbReference type="PROSITE" id="PS51292">
    <property type="entry name" value="ZF_RING_CH"/>
    <property type="match status" value="1"/>
</dbReference>
<reference evidence="6" key="1">
    <citation type="submission" date="2023-07" db="EMBL/GenBank/DDBJ databases">
        <title>draft genome sequence of fig (Ficus carica).</title>
        <authorList>
            <person name="Takahashi T."/>
            <person name="Nishimura K."/>
        </authorList>
    </citation>
    <scope>NUCLEOTIDE SEQUENCE</scope>
</reference>
<keyword evidence="4" id="KW-1133">Transmembrane helix</keyword>
<dbReference type="PANTHER" id="PTHR46214">
    <property type="entry name" value="ZINC FINGER, RING-CH-TYPE"/>
    <property type="match status" value="1"/>
</dbReference>
<evidence type="ECO:0000256" key="3">
    <source>
        <dbReference type="ARBA" id="ARBA00022833"/>
    </source>
</evidence>
<dbReference type="EMBL" id="BTGU01000016">
    <property type="protein sequence ID" value="GMN43520.1"/>
    <property type="molecule type" value="Genomic_DNA"/>
</dbReference>
<sequence length="277" mass="30569">MDEEERDPRSRNEVSSQVDQRAVENLSVVVDGSAGEIIVIAVKTEEKACHSGEHEDCELGSTNRVEQGTIESSINSGVGLVVESSVVINPSEAPLMTGDNRTLNAKFDEVGLSKMLVEESKRKMVEGEKQSCVIDVSCGSAKNCGDKRDVERVCRICHLSSDQSPDRRTATTCDADLIPLGCGCKDDLGIAHYQCAEAWFMLKGNRMCEICGETAKSITGVGDIRFMEEWNERFVRSGSISSERGRGCWRGQPFCNFLMACLVVAFVLPWFFRVNMF</sequence>
<dbReference type="Pfam" id="PF12906">
    <property type="entry name" value="RINGv"/>
    <property type="match status" value="1"/>
</dbReference>
<keyword evidence="7" id="KW-1185">Reference proteome</keyword>
<evidence type="ECO:0000256" key="4">
    <source>
        <dbReference type="SAM" id="Phobius"/>
    </source>
</evidence>
<feature type="domain" description="RING-CH-type" evidence="5">
    <location>
        <begin position="146"/>
        <end position="218"/>
    </location>
</feature>
<accession>A0AA88A0U1</accession>
<evidence type="ECO:0000313" key="6">
    <source>
        <dbReference type="EMBL" id="GMN43520.1"/>
    </source>
</evidence>
<evidence type="ECO:0000313" key="7">
    <source>
        <dbReference type="Proteomes" id="UP001187192"/>
    </source>
</evidence>
<evidence type="ECO:0000259" key="5">
    <source>
        <dbReference type="PROSITE" id="PS51292"/>
    </source>
</evidence>
<dbReference type="InterPro" id="IPR011016">
    <property type="entry name" value="Znf_RING-CH"/>
</dbReference>
<protein>
    <recommendedName>
        <fullName evidence="5">RING-CH-type domain-containing protein</fullName>
    </recommendedName>
</protein>
<organism evidence="6 7">
    <name type="scientific">Ficus carica</name>
    <name type="common">Common fig</name>
    <dbReference type="NCBI Taxonomy" id="3494"/>
    <lineage>
        <taxon>Eukaryota</taxon>
        <taxon>Viridiplantae</taxon>
        <taxon>Streptophyta</taxon>
        <taxon>Embryophyta</taxon>
        <taxon>Tracheophyta</taxon>
        <taxon>Spermatophyta</taxon>
        <taxon>Magnoliopsida</taxon>
        <taxon>eudicotyledons</taxon>
        <taxon>Gunneridae</taxon>
        <taxon>Pentapetalae</taxon>
        <taxon>rosids</taxon>
        <taxon>fabids</taxon>
        <taxon>Rosales</taxon>
        <taxon>Moraceae</taxon>
        <taxon>Ficeae</taxon>
        <taxon>Ficus</taxon>
    </lineage>
</organism>
<dbReference type="AlphaFoldDB" id="A0AA88A0U1"/>
<keyword evidence="2" id="KW-0863">Zinc-finger</keyword>
<name>A0AA88A0U1_FICCA</name>
<dbReference type="InterPro" id="IPR013083">
    <property type="entry name" value="Znf_RING/FYVE/PHD"/>
</dbReference>
<dbReference type="SMART" id="SM00744">
    <property type="entry name" value="RINGv"/>
    <property type="match status" value="1"/>
</dbReference>
<feature type="transmembrane region" description="Helical" evidence="4">
    <location>
        <begin position="254"/>
        <end position="272"/>
    </location>
</feature>
<evidence type="ECO:0000256" key="1">
    <source>
        <dbReference type="ARBA" id="ARBA00022723"/>
    </source>
</evidence>
<keyword evidence="4" id="KW-0812">Transmembrane</keyword>
<comment type="caution">
    <text evidence="6">The sequence shown here is derived from an EMBL/GenBank/DDBJ whole genome shotgun (WGS) entry which is preliminary data.</text>
</comment>
<proteinExistence type="predicted"/>
<dbReference type="PANTHER" id="PTHR46214:SF8">
    <property type="entry name" value="RING_FYVE_PHD ZINC FINGER SUPERFAMILY PROTEIN"/>
    <property type="match status" value="1"/>
</dbReference>
<dbReference type="Proteomes" id="UP001187192">
    <property type="component" value="Unassembled WGS sequence"/>
</dbReference>
<keyword evidence="4" id="KW-0472">Membrane</keyword>
<dbReference type="SUPFAM" id="SSF57850">
    <property type="entry name" value="RING/U-box"/>
    <property type="match status" value="1"/>
</dbReference>
<dbReference type="GO" id="GO:0008270">
    <property type="term" value="F:zinc ion binding"/>
    <property type="evidence" value="ECO:0007669"/>
    <property type="project" value="UniProtKB-KW"/>
</dbReference>
<gene>
    <name evidence="6" type="ORF">TIFTF001_012729</name>
</gene>
<dbReference type="Gene3D" id="3.30.40.10">
    <property type="entry name" value="Zinc/RING finger domain, C3HC4 (zinc finger)"/>
    <property type="match status" value="1"/>
</dbReference>